<name>D2PT88_KRIFD</name>
<dbReference type="OrthoDB" id="460439at2"/>
<dbReference type="PANTHER" id="PTHR33606:SF3">
    <property type="entry name" value="PROTEIN YCII"/>
    <property type="match status" value="1"/>
</dbReference>
<dbReference type="Proteomes" id="UP000007967">
    <property type="component" value="Chromosome"/>
</dbReference>
<dbReference type="Gene3D" id="3.30.70.1060">
    <property type="entry name" value="Dimeric alpha+beta barrel"/>
    <property type="match status" value="1"/>
</dbReference>
<dbReference type="KEGG" id="kfl:Kfla_0280"/>
<protein>
    <submittedName>
        <fullName evidence="3">YCII-related protein</fullName>
    </submittedName>
</protein>
<proteinExistence type="inferred from homology"/>
<evidence type="ECO:0000313" key="4">
    <source>
        <dbReference type="Proteomes" id="UP000007967"/>
    </source>
</evidence>
<dbReference type="InterPro" id="IPR005545">
    <property type="entry name" value="YCII"/>
</dbReference>
<dbReference type="eggNOG" id="COG2350">
    <property type="taxonomic scope" value="Bacteria"/>
</dbReference>
<dbReference type="AlphaFoldDB" id="D2PT88"/>
<dbReference type="PANTHER" id="PTHR33606">
    <property type="entry name" value="PROTEIN YCII"/>
    <property type="match status" value="1"/>
</dbReference>
<evidence type="ECO:0000313" key="3">
    <source>
        <dbReference type="EMBL" id="ADB29404.1"/>
    </source>
</evidence>
<keyword evidence="4" id="KW-1185">Reference proteome</keyword>
<dbReference type="Pfam" id="PF03795">
    <property type="entry name" value="YCII"/>
    <property type="match status" value="1"/>
</dbReference>
<dbReference type="HOGENOM" id="CLU_1494754_0_0_11"/>
<gene>
    <name evidence="3" type="ordered locus">Kfla_0280</name>
</gene>
<dbReference type="SUPFAM" id="SSF54909">
    <property type="entry name" value="Dimeric alpha+beta barrel"/>
    <property type="match status" value="1"/>
</dbReference>
<accession>D2PT88</accession>
<feature type="domain" description="YCII-related" evidence="2">
    <location>
        <begin position="1"/>
        <end position="88"/>
    </location>
</feature>
<reference evidence="3 4" key="2">
    <citation type="journal article" date="2010" name="Stand. Genomic Sci.">
        <title>Complete genome sequence of Kribbella flavida type strain (IFO 14399).</title>
        <authorList>
            <person name="Pukall R."/>
            <person name="Lapidus A."/>
            <person name="Glavina Del Rio T."/>
            <person name="Copeland A."/>
            <person name="Tice H."/>
            <person name="Cheng J.-F."/>
            <person name="Lucas S."/>
            <person name="Chen F."/>
            <person name="Nolan M."/>
            <person name="LaButti K."/>
            <person name="Pati A."/>
            <person name="Ivanova N."/>
            <person name="Mavrommatis K."/>
            <person name="Mikhailova N."/>
            <person name="Pitluck S."/>
            <person name="Bruce D."/>
            <person name="Goodwin L."/>
            <person name="Land M."/>
            <person name="Hauser L."/>
            <person name="Chang Y.-J."/>
            <person name="Jeffries C.D."/>
            <person name="Chen A."/>
            <person name="Palaniappan K."/>
            <person name="Chain P."/>
            <person name="Rohde M."/>
            <person name="Goeker M."/>
            <person name="Bristow J."/>
            <person name="Eisen J.A."/>
            <person name="Markowitz V."/>
            <person name="Hugenholtz P."/>
            <person name="Kyrpides N.C."/>
            <person name="Klenk H.-P."/>
            <person name="Brettin T."/>
        </authorList>
    </citation>
    <scope>NUCLEOTIDE SEQUENCE [LARGE SCALE GENOMIC DNA]</scope>
    <source>
        <strain evidence="4">DSM 17836 / JCM 10339 / NBRC 14399</strain>
    </source>
</reference>
<dbReference type="STRING" id="479435.Kfla_0280"/>
<comment type="similarity">
    <text evidence="1">Belongs to the YciI family.</text>
</comment>
<sequence>MEYFVYGRDRAGGYEIKVRLAEPHWTFMDGYADRLIARGPTLTEDSEEAETTGSLHIVELADVDAARAFAYDEPYYRAGAFESVLLYGFRRHQDRTMWDFTGAVQGYGRFLVLTTDEPSPTPDSEHLILSGDLLALDTGQPIGRAALVEAPDAATAATVLAPTDPRRTDVHHWRFGGRPTLQ</sequence>
<dbReference type="InterPro" id="IPR051807">
    <property type="entry name" value="Sec-metab_biosynth-assoc"/>
</dbReference>
<dbReference type="InterPro" id="IPR011008">
    <property type="entry name" value="Dimeric_a/b-barrel"/>
</dbReference>
<dbReference type="EMBL" id="CP001736">
    <property type="protein sequence ID" value="ADB29404.1"/>
    <property type="molecule type" value="Genomic_DNA"/>
</dbReference>
<organism evidence="3 4">
    <name type="scientific">Kribbella flavida (strain DSM 17836 / JCM 10339 / NBRC 14399)</name>
    <dbReference type="NCBI Taxonomy" id="479435"/>
    <lineage>
        <taxon>Bacteria</taxon>
        <taxon>Bacillati</taxon>
        <taxon>Actinomycetota</taxon>
        <taxon>Actinomycetes</taxon>
        <taxon>Propionibacteriales</taxon>
        <taxon>Kribbellaceae</taxon>
        <taxon>Kribbella</taxon>
    </lineage>
</organism>
<evidence type="ECO:0000259" key="2">
    <source>
        <dbReference type="Pfam" id="PF03795"/>
    </source>
</evidence>
<dbReference type="RefSeq" id="WP_012917961.1">
    <property type="nucleotide sequence ID" value="NC_013729.1"/>
</dbReference>
<reference evidence="4" key="1">
    <citation type="submission" date="2009-09" db="EMBL/GenBank/DDBJ databases">
        <title>The complete genome of Kribbella flavida DSM 17836.</title>
        <authorList>
            <consortium name="US DOE Joint Genome Institute (JGI-PGF)"/>
            <person name="Lucas S."/>
            <person name="Copeland A."/>
            <person name="Lapidus A."/>
            <person name="Glavina del Rio T."/>
            <person name="Dalin E."/>
            <person name="Tice H."/>
            <person name="Bruce D."/>
            <person name="Goodwin L."/>
            <person name="Pitluck S."/>
            <person name="Kyrpides N."/>
            <person name="Mavromatis K."/>
            <person name="Ivanova N."/>
            <person name="Saunders E."/>
            <person name="Brettin T."/>
            <person name="Detter J.C."/>
            <person name="Han C."/>
            <person name="Larimer F."/>
            <person name="Land M."/>
            <person name="Hauser L."/>
            <person name="Markowitz V."/>
            <person name="Cheng J.-F."/>
            <person name="Hugenholtz P."/>
            <person name="Woyke T."/>
            <person name="Wu D."/>
            <person name="Pukall R."/>
            <person name="Klenk H.-P."/>
            <person name="Eisen J.A."/>
        </authorList>
    </citation>
    <scope>NUCLEOTIDE SEQUENCE [LARGE SCALE GENOMIC DNA]</scope>
    <source>
        <strain evidence="4">DSM 17836 / JCM 10339 / NBRC 14399</strain>
    </source>
</reference>
<evidence type="ECO:0000256" key="1">
    <source>
        <dbReference type="ARBA" id="ARBA00007689"/>
    </source>
</evidence>